<feature type="transmembrane region" description="Helical" evidence="1">
    <location>
        <begin position="25"/>
        <end position="49"/>
    </location>
</feature>
<feature type="transmembrane region" description="Helical" evidence="1">
    <location>
        <begin position="154"/>
        <end position="175"/>
    </location>
</feature>
<dbReference type="PANTHER" id="PTHR34219:SF1">
    <property type="entry name" value="PEPSY DOMAIN-CONTAINING PROTEIN"/>
    <property type="match status" value="1"/>
</dbReference>
<sequence>MLSDHSKTAKPSSRAKSRYFLTWRWHFYAGLFVIPFMLMLSVTGLVMLFDDEIEFARYQSILQVTPQHHEVLPSVQLANVQARYPEGTVTQFVPAKQVDLANRFNVKFADGTSRFVTVDPYTGAVVGTIDRSDSWYQLANDIHGELLMGEYGDYLIEVAASLSILLLVTGIYLWWPRDNASRAGFLRLRLNSGKRVMMRDLHANLGGLTSIILLFFLLSGLAWAGIWGGKFVQPWSSFPAQKWDDVPLSTLTHQDLNHGSEEEMPWNLEQTPLPASHDHSKMMDSEHHTVMENIGIDAMVSKARELGFTHYKLNFPRSETGVFTLSANTMSGDIIDPTQDRTSHFDQYSGALLADVTWEDYNLVAKAMAAGIALHQGDISVFNKVANALLCFGFVVIAVTGGIMWWLRRPVGQGKLGVPAKFASDGVWKTALVTLVVIGVLFPLAGASIVVVLLLDWLLFNRVERLKTAFS</sequence>
<dbReference type="EMBL" id="PDGH01000102">
    <property type="protein sequence ID" value="POB46463.1"/>
    <property type="molecule type" value="Genomic_DNA"/>
</dbReference>
<proteinExistence type="predicted"/>
<organism evidence="2 3">
    <name type="scientific">Vibrio vulnificus</name>
    <dbReference type="NCBI Taxonomy" id="672"/>
    <lineage>
        <taxon>Bacteria</taxon>
        <taxon>Pseudomonadati</taxon>
        <taxon>Pseudomonadota</taxon>
        <taxon>Gammaproteobacteria</taxon>
        <taxon>Vibrionales</taxon>
        <taxon>Vibrionaceae</taxon>
        <taxon>Vibrio</taxon>
    </lineage>
</organism>
<dbReference type="InterPro" id="IPR005625">
    <property type="entry name" value="PepSY-ass_TM"/>
</dbReference>
<evidence type="ECO:0008006" key="4">
    <source>
        <dbReference type="Google" id="ProtNLM"/>
    </source>
</evidence>
<comment type="caution">
    <text evidence="2">The sequence shown here is derived from an EMBL/GenBank/DDBJ whole genome shotgun (WGS) entry which is preliminary data.</text>
</comment>
<feature type="transmembrane region" description="Helical" evidence="1">
    <location>
        <begin position="385"/>
        <end position="407"/>
    </location>
</feature>
<dbReference type="Proteomes" id="UP000237466">
    <property type="component" value="Unassembled WGS sequence"/>
</dbReference>
<dbReference type="RefSeq" id="WP_103200674.1">
    <property type="nucleotide sequence ID" value="NZ_JASMUA010000001.1"/>
</dbReference>
<gene>
    <name evidence="2" type="ORF">CRN52_15040</name>
</gene>
<accession>A0A2S3R110</accession>
<feature type="transmembrane region" description="Helical" evidence="1">
    <location>
        <begin position="205"/>
        <end position="227"/>
    </location>
</feature>
<protein>
    <recommendedName>
        <fullName evidence="4">PepSY domain-containing protein</fullName>
    </recommendedName>
</protein>
<evidence type="ECO:0000313" key="2">
    <source>
        <dbReference type="EMBL" id="POB46463.1"/>
    </source>
</evidence>
<dbReference type="AlphaFoldDB" id="A0A2S3R110"/>
<dbReference type="Pfam" id="PF03929">
    <property type="entry name" value="PepSY_TM"/>
    <property type="match status" value="1"/>
</dbReference>
<keyword evidence="1" id="KW-0812">Transmembrane</keyword>
<name>A0A2S3R110_VIBVL</name>
<evidence type="ECO:0000313" key="3">
    <source>
        <dbReference type="Proteomes" id="UP000237466"/>
    </source>
</evidence>
<keyword evidence="1" id="KW-0472">Membrane</keyword>
<evidence type="ECO:0000256" key="1">
    <source>
        <dbReference type="SAM" id="Phobius"/>
    </source>
</evidence>
<dbReference type="PANTHER" id="PTHR34219">
    <property type="entry name" value="IRON-REGULATED INNER MEMBRANE PROTEIN-RELATED"/>
    <property type="match status" value="1"/>
</dbReference>
<feature type="transmembrane region" description="Helical" evidence="1">
    <location>
        <begin position="427"/>
        <end position="460"/>
    </location>
</feature>
<reference evidence="2 3" key="1">
    <citation type="journal article" date="2018" name="Front. Microbiol.">
        <title>Phylogeny of Vibrio vulnificus from the Analysis of the Core-Genome: Implications for Intra-Species Taxonomy.</title>
        <authorList>
            <person name="Roig F.J."/>
            <person name="Gonzalez-Candelas F."/>
            <person name="Sanjuan E."/>
            <person name="Fouz B."/>
            <person name="Feil E.J."/>
            <person name="Llorens C."/>
            <person name="Baker-Austin C."/>
            <person name="Oliver J.D."/>
            <person name="Danin-Poleg Y."/>
            <person name="Gibas C.J."/>
            <person name="Kashi Y."/>
            <person name="Gulig P.A."/>
            <person name="Morrison S.S."/>
            <person name="Amaro C."/>
        </authorList>
    </citation>
    <scope>NUCLEOTIDE SEQUENCE [LARGE SCALE GENOMIC DNA]</scope>
    <source>
        <strain evidence="2 3">CECT4608</strain>
    </source>
</reference>
<keyword evidence="1" id="KW-1133">Transmembrane helix</keyword>